<dbReference type="AlphaFoldDB" id="A0A0N5BH19"/>
<evidence type="ECO:0000313" key="2">
    <source>
        <dbReference type="WBParaSite" id="SPAL_0000526550.1"/>
    </source>
</evidence>
<organism evidence="1 2">
    <name type="scientific">Strongyloides papillosus</name>
    <name type="common">Intestinal threadworm</name>
    <dbReference type="NCBI Taxonomy" id="174720"/>
    <lineage>
        <taxon>Eukaryota</taxon>
        <taxon>Metazoa</taxon>
        <taxon>Ecdysozoa</taxon>
        <taxon>Nematoda</taxon>
        <taxon>Chromadorea</taxon>
        <taxon>Rhabditida</taxon>
        <taxon>Tylenchina</taxon>
        <taxon>Panagrolaimomorpha</taxon>
        <taxon>Strongyloidoidea</taxon>
        <taxon>Strongyloididae</taxon>
        <taxon>Strongyloides</taxon>
    </lineage>
</organism>
<reference evidence="2" key="1">
    <citation type="submission" date="2017-02" db="UniProtKB">
        <authorList>
            <consortium name="WormBaseParasite"/>
        </authorList>
    </citation>
    <scope>IDENTIFICATION</scope>
</reference>
<dbReference type="WBParaSite" id="SPAL_0000526550.1">
    <property type="protein sequence ID" value="SPAL_0000526550.1"/>
    <property type="gene ID" value="SPAL_0000526550"/>
</dbReference>
<keyword evidence="1" id="KW-1185">Reference proteome</keyword>
<accession>A0A0N5BH19</accession>
<evidence type="ECO:0000313" key="1">
    <source>
        <dbReference type="Proteomes" id="UP000046392"/>
    </source>
</evidence>
<name>A0A0N5BH19_STREA</name>
<sequence length="127" mass="15312">MLQKQVNLNNGIDSVHNNNEDDDDYISELRRKKINISLYKRHWHGRWHGGRGYCPYPYGPGSWYLNGPKRWYPYVVGNTNIVQIKSCVNNNDCPQGYTCFRNRCYLNEIFDRAINRYNPYFYNRRSY</sequence>
<proteinExistence type="predicted"/>
<protein>
    <submittedName>
        <fullName evidence="2">WAP domain-containing protein</fullName>
    </submittedName>
</protein>
<dbReference type="Proteomes" id="UP000046392">
    <property type="component" value="Unplaced"/>
</dbReference>